<organism evidence="2 3">
    <name type="scientific">Echria macrotheca</name>
    <dbReference type="NCBI Taxonomy" id="438768"/>
    <lineage>
        <taxon>Eukaryota</taxon>
        <taxon>Fungi</taxon>
        <taxon>Dikarya</taxon>
        <taxon>Ascomycota</taxon>
        <taxon>Pezizomycotina</taxon>
        <taxon>Sordariomycetes</taxon>
        <taxon>Sordariomycetidae</taxon>
        <taxon>Sordariales</taxon>
        <taxon>Schizotheciaceae</taxon>
        <taxon>Echria</taxon>
    </lineage>
</organism>
<dbReference type="Pfam" id="PF06985">
    <property type="entry name" value="HET"/>
    <property type="match status" value="1"/>
</dbReference>
<dbReference type="AlphaFoldDB" id="A0AAJ0FAR7"/>
<evidence type="ECO:0000313" key="3">
    <source>
        <dbReference type="Proteomes" id="UP001239445"/>
    </source>
</evidence>
<dbReference type="PANTHER" id="PTHR33112">
    <property type="entry name" value="DOMAIN PROTEIN, PUTATIVE-RELATED"/>
    <property type="match status" value="1"/>
</dbReference>
<dbReference type="InterPro" id="IPR010730">
    <property type="entry name" value="HET"/>
</dbReference>
<dbReference type="EMBL" id="MU839835">
    <property type="protein sequence ID" value="KAK1754440.1"/>
    <property type="molecule type" value="Genomic_DNA"/>
</dbReference>
<feature type="domain" description="Heterokaryon incompatibility" evidence="1">
    <location>
        <begin position="7"/>
        <end position="117"/>
    </location>
</feature>
<comment type="caution">
    <text evidence="2">The sequence shown here is derived from an EMBL/GenBank/DDBJ whole genome shotgun (WGS) entry which is preliminary data.</text>
</comment>
<gene>
    <name evidence="2" type="ORF">QBC47DRAFT_383929</name>
</gene>
<dbReference type="PANTHER" id="PTHR33112:SF12">
    <property type="entry name" value="HETEROKARYON INCOMPATIBILITY DOMAIN-CONTAINING PROTEIN"/>
    <property type="match status" value="1"/>
</dbReference>
<name>A0AAJ0FAR7_9PEZI</name>
<sequence length="517" mass="57726">MEYLDLAELPALVRDAMVVCRELGERYLWVDRYCIVQDDEADRAAQISAMADIYSAAGLVLVSSGVEGAGMPGISRDRSLPQTSEVIGGTWQVDVQRSHLFDGMKAPWNTRGWTYQEALLNRRKLFFTDSQVYYECGLRITHEENLSYSSFDPAMHDKTKYIGATTSLTYDDLSHGNERFTRGVKGYAREPPWRAYVRHLGRYRWRKLSHLSDLLDAFSGISVALFGKDGVYWGLPLEKIDQGLLWTPATNFLGSRKEFVGDGGSFPSWTWASSPVDVPSFDEVSFSYTLCTWFRPVEVDGEQKLVMISATGDGDPEKHVSSFLGTLGGLKDKWGDHFDLWSGMFETTREHDAPYAAAAARMFDTIPRDSSLRDGMLITRAQVAKLHIEVTAGDSRGIASSHLRYTIRNDQGDDVGRHVYDQNGRLTAALKSKSAFDFIALSVGRGNFYGGPSLQRVDALPEMAVDVDDDGKKTTGPPVNVMIVEREEGCCRRVGLGMVYLRAWMALDAVFETVMLV</sequence>
<protein>
    <submittedName>
        <fullName evidence="2">Heterokaryon incompatibility protein-domain-containing protein</fullName>
    </submittedName>
</protein>
<accession>A0AAJ0FAR7</accession>
<proteinExistence type="predicted"/>
<reference evidence="2" key="1">
    <citation type="submission" date="2023-06" db="EMBL/GenBank/DDBJ databases">
        <title>Genome-scale phylogeny and comparative genomics of the fungal order Sordariales.</title>
        <authorList>
            <consortium name="Lawrence Berkeley National Laboratory"/>
            <person name="Hensen N."/>
            <person name="Bonometti L."/>
            <person name="Westerberg I."/>
            <person name="Brannstrom I.O."/>
            <person name="Guillou S."/>
            <person name="Cros-Aarteil S."/>
            <person name="Calhoun S."/>
            <person name="Haridas S."/>
            <person name="Kuo A."/>
            <person name="Mondo S."/>
            <person name="Pangilinan J."/>
            <person name="Riley R."/>
            <person name="Labutti K."/>
            <person name="Andreopoulos B."/>
            <person name="Lipzen A."/>
            <person name="Chen C."/>
            <person name="Yanf M."/>
            <person name="Daum C."/>
            <person name="Ng V."/>
            <person name="Clum A."/>
            <person name="Steindorff A."/>
            <person name="Ohm R."/>
            <person name="Martin F."/>
            <person name="Silar P."/>
            <person name="Natvig D."/>
            <person name="Lalanne C."/>
            <person name="Gautier V."/>
            <person name="Ament-Velasquez S.L."/>
            <person name="Kruys A."/>
            <person name="Hutchinson M.I."/>
            <person name="Powell A.J."/>
            <person name="Barry K."/>
            <person name="Miller A.N."/>
            <person name="Grigoriev I.V."/>
            <person name="Debuchy R."/>
            <person name="Gladieux P."/>
            <person name="Thoren M.H."/>
            <person name="Johannesson H."/>
        </authorList>
    </citation>
    <scope>NUCLEOTIDE SEQUENCE</scope>
    <source>
        <strain evidence="2">PSN4</strain>
    </source>
</reference>
<evidence type="ECO:0000313" key="2">
    <source>
        <dbReference type="EMBL" id="KAK1754440.1"/>
    </source>
</evidence>
<dbReference type="Proteomes" id="UP001239445">
    <property type="component" value="Unassembled WGS sequence"/>
</dbReference>
<keyword evidence="3" id="KW-1185">Reference proteome</keyword>
<evidence type="ECO:0000259" key="1">
    <source>
        <dbReference type="Pfam" id="PF06985"/>
    </source>
</evidence>